<dbReference type="EMBL" id="FN595754">
    <property type="protein sequence ID" value="CBI27672.3"/>
    <property type="molecule type" value="Genomic_DNA"/>
</dbReference>
<evidence type="ECO:0000313" key="1">
    <source>
        <dbReference type="EMBL" id="CBI27672.3"/>
    </source>
</evidence>
<keyword evidence="2" id="KW-1185">Reference proteome</keyword>
<sequence length="35" mass="4199">MVESPEVREQYHRVLERFHQAKQSHFGHDSAFEAD</sequence>
<proteinExistence type="predicted"/>
<dbReference type="AlphaFoldDB" id="D7TAZ9"/>
<organism evidence="1 2">
    <name type="scientific">Vitis vinifera</name>
    <name type="common">Grape</name>
    <dbReference type="NCBI Taxonomy" id="29760"/>
    <lineage>
        <taxon>Eukaryota</taxon>
        <taxon>Viridiplantae</taxon>
        <taxon>Streptophyta</taxon>
        <taxon>Embryophyta</taxon>
        <taxon>Tracheophyta</taxon>
        <taxon>Spermatophyta</taxon>
        <taxon>Magnoliopsida</taxon>
        <taxon>eudicotyledons</taxon>
        <taxon>Gunneridae</taxon>
        <taxon>Pentapetalae</taxon>
        <taxon>rosids</taxon>
        <taxon>Vitales</taxon>
        <taxon>Vitaceae</taxon>
        <taxon>Viteae</taxon>
        <taxon>Vitis</taxon>
    </lineage>
</organism>
<reference evidence="2" key="1">
    <citation type="journal article" date="2007" name="Nature">
        <title>The grapevine genome sequence suggests ancestral hexaploidization in major angiosperm phyla.</title>
        <authorList>
            <consortium name="The French-Italian Public Consortium for Grapevine Genome Characterization."/>
            <person name="Jaillon O."/>
            <person name="Aury J.-M."/>
            <person name="Noel B."/>
            <person name="Policriti A."/>
            <person name="Clepet C."/>
            <person name="Casagrande A."/>
            <person name="Choisne N."/>
            <person name="Aubourg S."/>
            <person name="Vitulo N."/>
            <person name="Jubin C."/>
            <person name="Vezzi A."/>
            <person name="Legeai F."/>
            <person name="Hugueney P."/>
            <person name="Dasilva C."/>
            <person name="Horner D."/>
            <person name="Mica E."/>
            <person name="Jublot D."/>
            <person name="Poulain J."/>
            <person name="Bruyere C."/>
            <person name="Billault A."/>
            <person name="Segurens B."/>
            <person name="Gouyvenoux M."/>
            <person name="Ugarte E."/>
            <person name="Cattonaro F."/>
            <person name="Anthouard V."/>
            <person name="Vico V."/>
            <person name="Del Fabbro C."/>
            <person name="Alaux M."/>
            <person name="Di Gaspero G."/>
            <person name="Dumas V."/>
            <person name="Felice N."/>
            <person name="Paillard S."/>
            <person name="Juman I."/>
            <person name="Moroldo M."/>
            <person name="Scalabrin S."/>
            <person name="Canaguier A."/>
            <person name="Le Clainche I."/>
            <person name="Malacrida G."/>
            <person name="Durand E."/>
            <person name="Pesole G."/>
            <person name="Laucou V."/>
            <person name="Chatelet P."/>
            <person name="Merdinoglu D."/>
            <person name="Delledonne M."/>
            <person name="Pezzotti M."/>
            <person name="Lecharny A."/>
            <person name="Scarpelli C."/>
            <person name="Artiguenave F."/>
            <person name="Pe M.E."/>
            <person name="Valle G."/>
            <person name="Morgante M."/>
            <person name="Caboche M."/>
            <person name="Adam-Blondon A.-F."/>
            <person name="Weissenbach J."/>
            <person name="Quetier F."/>
            <person name="Wincker P."/>
        </authorList>
    </citation>
    <scope>NUCLEOTIDE SEQUENCE [LARGE SCALE GENOMIC DNA]</scope>
    <source>
        <strain evidence="2">cv. Pinot noir / PN40024</strain>
    </source>
</reference>
<gene>
    <name evidence="1" type="ordered locus">VIT_01s0010g03810</name>
</gene>
<dbReference type="PaxDb" id="29760-VIT_01s0010g03810.t01"/>
<dbReference type="Proteomes" id="UP000009183">
    <property type="component" value="Chromosome 1"/>
</dbReference>
<protein>
    <submittedName>
        <fullName evidence="1">Uncharacterized protein</fullName>
    </submittedName>
</protein>
<evidence type="ECO:0000313" key="2">
    <source>
        <dbReference type="Proteomes" id="UP000009183"/>
    </source>
</evidence>
<dbReference type="HOGENOM" id="CLU_3369451_0_0_1"/>
<name>D7TAZ9_VITVI</name>
<accession>D7TAZ9</accession>
<dbReference type="InParanoid" id="D7TAZ9"/>